<dbReference type="GO" id="GO:0030163">
    <property type="term" value="P:protein catabolic process"/>
    <property type="evidence" value="ECO:0007669"/>
    <property type="project" value="InterPro"/>
</dbReference>
<dbReference type="Gene3D" id="3.30.1390.10">
    <property type="match status" value="1"/>
</dbReference>
<keyword evidence="1" id="KW-0472">Membrane</keyword>
<dbReference type="VEuPathDB" id="PlasmoDB:PKA1H_140025900"/>
<feature type="transmembrane region" description="Helical" evidence="1">
    <location>
        <begin position="32"/>
        <end position="47"/>
    </location>
</feature>
<dbReference type="OrthoDB" id="5144at2759"/>
<feature type="chain" id="PRO_5011008730" evidence="2">
    <location>
        <begin position="23"/>
        <end position="227"/>
    </location>
</feature>
<dbReference type="GO" id="GO:0006508">
    <property type="term" value="P:proteolysis"/>
    <property type="evidence" value="ECO:0007669"/>
    <property type="project" value="UniProtKB-KW"/>
</dbReference>
<dbReference type="InterPro" id="IPR014719">
    <property type="entry name" value="Ribosomal_bL12_C/ClpS-like"/>
</dbReference>
<evidence type="ECO:0000313" key="5">
    <source>
        <dbReference type="Proteomes" id="UP000195012"/>
    </source>
</evidence>
<dbReference type="PANTHER" id="PTHR33473:SF17">
    <property type="entry name" value="ATP-DEPENDENT CLP PROTEASE ADAPTER PROTEIN CLPS1, CHLOROPLASTIC"/>
    <property type="match status" value="1"/>
</dbReference>
<evidence type="ECO:0000256" key="1">
    <source>
        <dbReference type="SAM" id="Phobius"/>
    </source>
</evidence>
<dbReference type="GO" id="GO:0008233">
    <property type="term" value="F:peptidase activity"/>
    <property type="evidence" value="ECO:0007669"/>
    <property type="project" value="UniProtKB-KW"/>
</dbReference>
<keyword evidence="1" id="KW-1133">Transmembrane helix</keyword>
<comment type="caution">
    <text evidence="4">The sequence shown here is derived from an EMBL/GenBank/DDBJ whole genome shotgun (WGS) entry which is preliminary data.</text>
</comment>
<dbReference type="InterPro" id="IPR003769">
    <property type="entry name" value="ClpS_core"/>
</dbReference>
<dbReference type="Proteomes" id="UP000195012">
    <property type="component" value="Unassembled WGS sequence"/>
</dbReference>
<dbReference type="PANTHER" id="PTHR33473">
    <property type="entry name" value="ATP-DEPENDENT CLP PROTEASE ADAPTER PROTEIN CLPS1, CHLOROPLASTIC"/>
    <property type="match status" value="1"/>
</dbReference>
<proteinExistence type="predicted"/>
<keyword evidence="4" id="KW-0645">Protease</keyword>
<evidence type="ECO:0000259" key="3">
    <source>
        <dbReference type="Pfam" id="PF02617"/>
    </source>
</evidence>
<sequence length="227" mass="26246">MVDTSSLFFFFFFFFFILSAKSNDWCEGKMCGFQKALFFTLLCIFLCKRSTFSCRKRYATRQWKFISASTTVGDHSGSISRCVFKAPKLKGRKKLIQAQDNSNLEKIKKLRNVVKEIKKDNIKEFYSEEKQKREKETTAWKVILYNDDIHNFTYVTDVIVKVIGQISKAKAHTITVEAHSTGQALILSTWRTQAEKYCEELQKNGLTVSIIHESQLKEKKKDSNAGS</sequence>
<feature type="signal peptide" evidence="2">
    <location>
        <begin position="1"/>
        <end position="22"/>
    </location>
</feature>
<evidence type="ECO:0000313" key="4">
    <source>
        <dbReference type="EMBL" id="OTN63714.1"/>
    </source>
</evidence>
<dbReference type="Pfam" id="PF02617">
    <property type="entry name" value="ClpS"/>
    <property type="match status" value="1"/>
</dbReference>
<feature type="domain" description="Adaptor protein ClpS core" evidence="3">
    <location>
        <begin position="135"/>
        <end position="207"/>
    </location>
</feature>
<dbReference type="SUPFAM" id="SSF54736">
    <property type="entry name" value="ClpS-like"/>
    <property type="match status" value="1"/>
</dbReference>
<dbReference type="AlphaFoldDB" id="A0A1Y3DGR1"/>
<dbReference type="EMBL" id="NETL01000028">
    <property type="protein sequence ID" value="OTN63714.1"/>
    <property type="molecule type" value="Genomic_DNA"/>
</dbReference>
<keyword evidence="1" id="KW-0812">Transmembrane</keyword>
<accession>A0A1Y3DGR1</accession>
<keyword evidence="4" id="KW-0378">Hydrolase</keyword>
<protein>
    <submittedName>
        <fullName evidence="4">Putative ATP-dependent Clp protease adaptor protein</fullName>
    </submittedName>
</protein>
<reference evidence="4 5" key="1">
    <citation type="submission" date="2017-05" db="EMBL/GenBank/DDBJ databases">
        <title>PacBio assembly of a Plasmodium knowlesi genome sequence with Hi-C correction and manual annotation of the SICAvar gene family.</title>
        <authorList>
            <person name="Lapp S.A."/>
            <person name="Geraldo J.A."/>
            <person name="Chien J.-T."/>
            <person name="Ay F."/>
            <person name="Pakala S.B."/>
            <person name="Batugedara G."/>
            <person name="Humphrey J.C."/>
            <person name="Debarry J.D."/>
            <person name="Le Roch K.G."/>
            <person name="Galinski M.R."/>
            <person name="Kissinger J.C."/>
        </authorList>
    </citation>
    <scope>NUCLEOTIDE SEQUENCE [LARGE SCALE GENOMIC DNA]</scope>
    <source>
        <strain evidence="5">Malayan Strain Pk1 (A+)</strain>
    </source>
</reference>
<dbReference type="eggNOG" id="ENOG502S9V9">
    <property type="taxonomic scope" value="Eukaryota"/>
</dbReference>
<evidence type="ECO:0000256" key="2">
    <source>
        <dbReference type="SAM" id="SignalP"/>
    </source>
</evidence>
<organism evidence="4 5">
    <name type="scientific">Plasmodium knowlesi</name>
    <dbReference type="NCBI Taxonomy" id="5850"/>
    <lineage>
        <taxon>Eukaryota</taxon>
        <taxon>Sar</taxon>
        <taxon>Alveolata</taxon>
        <taxon>Apicomplexa</taxon>
        <taxon>Aconoidasida</taxon>
        <taxon>Haemosporida</taxon>
        <taxon>Plasmodiidae</taxon>
        <taxon>Plasmodium</taxon>
        <taxon>Plasmodium (Plasmodium)</taxon>
    </lineage>
</organism>
<dbReference type="VEuPathDB" id="PlasmoDB:PKNOH_S140238500"/>
<dbReference type="VEuPathDB" id="PlasmoDB:PKNH_1420700"/>
<name>A0A1Y3DGR1_PLAKN</name>
<gene>
    <name evidence="4" type="ORF">PKNOH_S140238500</name>
</gene>
<dbReference type="InterPro" id="IPR022935">
    <property type="entry name" value="ClpS"/>
</dbReference>
<keyword evidence="2" id="KW-0732">Signal</keyword>
<dbReference type="OMA" id="RQWKFIS"/>